<dbReference type="EMBL" id="LVJE01000005">
    <property type="protein sequence ID" value="OAB30360.1"/>
    <property type="molecule type" value="Genomic_DNA"/>
</dbReference>
<keyword evidence="3" id="KW-1185">Reference proteome</keyword>
<dbReference type="OrthoDB" id="7433042at2"/>
<gene>
    <name evidence="2" type="ORF">FBFR_02235</name>
</gene>
<keyword evidence="1" id="KW-0472">Membrane</keyword>
<feature type="transmembrane region" description="Helical" evidence="1">
    <location>
        <begin position="12"/>
        <end position="29"/>
    </location>
</feature>
<evidence type="ECO:0000313" key="3">
    <source>
        <dbReference type="Proteomes" id="UP000077164"/>
    </source>
</evidence>
<feature type="transmembrane region" description="Helical" evidence="1">
    <location>
        <begin position="67"/>
        <end position="90"/>
    </location>
</feature>
<dbReference type="RefSeq" id="WP_066076444.1">
    <property type="nucleotide sequence ID" value="NZ_FRDK01000010.1"/>
</dbReference>
<evidence type="ECO:0000256" key="1">
    <source>
        <dbReference type="SAM" id="Phobius"/>
    </source>
</evidence>
<keyword evidence="1" id="KW-0812">Transmembrane</keyword>
<dbReference type="AlphaFoldDB" id="A0A167ZEF2"/>
<keyword evidence="1" id="KW-1133">Transmembrane helix</keyword>
<name>A0A167ZEF2_9FLAO</name>
<comment type="caution">
    <text evidence="2">The sequence shown here is derived from an EMBL/GenBank/DDBJ whole genome shotgun (WGS) entry which is preliminary data.</text>
</comment>
<feature type="transmembrane region" description="Helical" evidence="1">
    <location>
        <begin position="41"/>
        <end position="60"/>
    </location>
</feature>
<sequence>MIIKKTTITKGFLIAGLMNATVLIFSKLFTNSIITEFDPQVMSNFGLLMILIWGLTYMSVAKKYHEVKWLVGIFVIEKFIYGFIWTNWIINNNVYDVYKKDVLAGLFYSIYGINDWVFFIFFLSVFIHLFRTKNSA</sequence>
<evidence type="ECO:0000313" key="2">
    <source>
        <dbReference type="EMBL" id="OAB30360.1"/>
    </source>
</evidence>
<proteinExistence type="predicted"/>
<organism evidence="2 3">
    <name type="scientific">Flavobacterium fryxellicola</name>
    <dbReference type="NCBI Taxonomy" id="249352"/>
    <lineage>
        <taxon>Bacteria</taxon>
        <taxon>Pseudomonadati</taxon>
        <taxon>Bacteroidota</taxon>
        <taxon>Flavobacteriia</taxon>
        <taxon>Flavobacteriales</taxon>
        <taxon>Flavobacteriaceae</taxon>
        <taxon>Flavobacterium</taxon>
    </lineage>
</organism>
<dbReference type="Proteomes" id="UP000077164">
    <property type="component" value="Unassembled WGS sequence"/>
</dbReference>
<protein>
    <submittedName>
        <fullName evidence="2">Uncharacterized protein</fullName>
    </submittedName>
</protein>
<feature type="transmembrane region" description="Helical" evidence="1">
    <location>
        <begin position="110"/>
        <end position="130"/>
    </location>
</feature>
<reference evidence="2 3" key="1">
    <citation type="submission" date="2016-03" db="EMBL/GenBank/DDBJ databases">
        <title>Draft genome sequence of Flavobacterium fryxellicola DSM 16209.</title>
        <authorList>
            <person name="Shin S.-K."/>
            <person name="Yi H."/>
        </authorList>
    </citation>
    <scope>NUCLEOTIDE SEQUENCE [LARGE SCALE GENOMIC DNA]</scope>
    <source>
        <strain evidence="2 3">DSM 16209</strain>
    </source>
</reference>
<accession>A0A167ZEF2</accession>